<keyword evidence="3" id="KW-1185">Reference proteome</keyword>
<sequence>MVESALAPPLCTIDLIMNEISLELGTYLTVGVHFVAILHFAQVYGYEEERPDNNLSRKILPGHNLKMGKNGKFGKDYGKVVGKDSKSRPGWKGPGFVKKADPPRPKPPTAETSDTAAVQLLPLDLQQLLLNVFRDSFSDVLTSDTLQSLLQSVKAALYERDFTRAFGKEDNLEAYSARWSPGRALCYTAILVDLRKHLAKITLQGNADSPNSLTGTLRVASFGGGAAEVVAFGGLIRHLQGTISKDDPEVASDIVEGLSSLSVSDRGTKIDLHLLDTAAWGNVVDKLYRGLISPPPLSKYASTSAKESNISLISDGSMSMTYHLKDVLALNSNLLSDLLGQQPMLLTLLFTLNELYTASIAKTTEFLLNLTLASKPGTLLLVVDSPGSYSETIVGSEAKKYPMKWLLDHTLLETDKSRGDETDASWQKVISEDSQWFRLPEGLRYPISLENMRYQIHLYRRV</sequence>
<keyword evidence="2" id="KW-0489">Methyltransferase</keyword>
<evidence type="ECO:0000313" key="2">
    <source>
        <dbReference type="EMBL" id="KAG0646263.1"/>
    </source>
</evidence>
<gene>
    <name evidence="2" type="ORF">D0Z07_8304</name>
</gene>
<dbReference type="GO" id="GO:0032259">
    <property type="term" value="P:methylation"/>
    <property type="evidence" value="ECO:0007669"/>
    <property type="project" value="UniProtKB-KW"/>
</dbReference>
<feature type="region of interest" description="Disordered" evidence="1">
    <location>
        <begin position="79"/>
        <end position="113"/>
    </location>
</feature>
<dbReference type="AlphaFoldDB" id="A0A9P6VE66"/>
<dbReference type="EMBL" id="VNKQ01000016">
    <property type="protein sequence ID" value="KAG0646263.1"/>
    <property type="molecule type" value="Genomic_DNA"/>
</dbReference>
<keyword evidence="2" id="KW-0808">Transferase</keyword>
<dbReference type="Pfam" id="PF11312">
    <property type="entry name" value="Methyltransf_34"/>
    <property type="match status" value="1"/>
</dbReference>
<dbReference type="GO" id="GO:0008168">
    <property type="term" value="F:methyltransferase activity"/>
    <property type="evidence" value="ECO:0007669"/>
    <property type="project" value="UniProtKB-KW"/>
</dbReference>
<organism evidence="2 3">
    <name type="scientific">Hyphodiscus hymeniophilus</name>
    <dbReference type="NCBI Taxonomy" id="353542"/>
    <lineage>
        <taxon>Eukaryota</taxon>
        <taxon>Fungi</taxon>
        <taxon>Dikarya</taxon>
        <taxon>Ascomycota</taxon>
        <taxon>Pezizomycotina</taxon>
        <taxon>Leotiomycetes</taxon>
        <taxon>Helotiales</taxon>
        <taxon>Hyphodiscaceae</taxon>
        <taxon>Hyphodiscus</taxon>
    </lineage>
</organism>
<evidence type="ECO:0000256" key="1">
    <source>
        <dbReference type="SAM" id="MobiDB-lite"/>
    </source>
</evidence>
<evidence type="ECO:0000313" key="3">
    <source>
        <dbReference type="Proteomes" id="UP000785200"/>
    </source>
</evidence>
<name>A0A9P6VE66_9HELO</name>
<dbReference type="InterPro" id="IPR021463">
    <property type="entry name" value="Methyltransf_34"/>
</dbReference>
<dbReference type="OrthoDB" id="6419443at2759"/>
<dbReference type="Proteomes" id="UP000785200">
    <property type="component" value="Unassembled WGS sequence"/>
</dbReference>
<comment type="caution">
    <text evidence="2">The sequence shown here is derived from an EMBL/GenBank/DDBJ whole genome shotgun (WGS) entry which is preliminary data.</text>
</comment>
<accession>A0A9P6VE66</accession>
<protein>
    <submittedName>
        <fullName evidence="2">Base methyltransferase of 25S RNA 6</fullName>
    </submittedName>
</protein>
<proteinExistence type="predicted"/>
<reference evidence="2" key="1">
    <citation type="submission" date="2019-07" db="EMBL/GenBank/DDBJ databases">
        <title>Hyphodiscus hymeniophilus genome sequencing and assembly.</title>
        <authorList>
            <person name="Kramer G."/>
            <person name="Nodwell J."/>
        </authorList>
    </citation>
    <scope>NUCLEOTIDE SEQUENCE</scope>
    <source>
        <strain evidence="2">ATCC 34498</strain>
    </source>
</reference>